<evidence type="ECO:0000259" key="1">
    <source>
        <dbReference type="Pfam" id="PF00668"/>
    </source>
</evidence>
<dbReference type="Gene3D" id="3.30.559.30">
    <property type="entry name" value="Nonribosomal peptide synthetase, condensation domain"/>
    <property type="match status" value="1"/>
</dbReference>
<reference evidence="2 3" key="1">
    <citation type="submission" date="2018-10" db="EMBL/GenBank/DDBJ databases">
        <title>Pan-genome distribution and transcriptional activeness of fungal secondary metabolism genes in Aspergillus section Fumigati.</title>
        <authorList>
            <person name="Takahashi H."/>
            <person name="Umemura M."/>
            <person name="Ninomiya A."/>
            <person name="Kusuya Y."/>
            <person name="Urayama S."/>
            <person name="Shimizu M."/>
            <person name="Watanabe A."/>
            <person name="Kamei K."/>
            <person name="Yaguchi T."/>
            <person name="Hagiwara D."/>
        </authorList>
    </citation>
    <scope>NUCLEOTIDE SEQUENCE [LARGE SCALE GENOMIC DNA]</scope>
    <source>
        <strain evidence="2 3">IFM 55266</strain>
    </source>
</reference>
<feature type="domain" description="Condensation" evidence="1">
    <location>
        <begin position="168"/>
        <end position="463"/>
    </location>
</feature>
<dbReference type="GO" id="GO:0031177">
    <property type="term" value="F:phosphopantetheine binding"/>
    <property type="evidence" value="ECO:0007669"/>
    <property type="project" value="TreeGrafter"/>
</dbReference>
<gene>
    <name evidence="2" type="ORF">Asppvi_010828</name>
</gene>
<dbReference type="AlphaFoldDB" id="A0A9P3F0B5"/>
<dbReference type="GO" id="GO:0003824">
    <property type="term" value="F:catalytic activity"/>
    <property type="evidence" value="ECO:0007669"/>
    <property type="project" value="InterPro"/>
</dbReference>
<dbReference type="GeneID" id="67009438"/>
<proteinExistence type="predicted"/>
<dbReference type="GO" id="GO:0043041">
    <property type="term" value="P:amino acid activation for nonribosomal peptide biosynthetic process"/>
    <property type="evidence" value="ECO:0007669"/>
    <property type="project" value="TreeGrafter"/>
</dbReference>
<organism evidence="2 3">
    <name type="scientific">Aspergillus pseudoviridinutans</name>
    <dbReference type="NCBI Taxonomy" id="1517512"/>
    <lineage>
        <taxon>Eukaryota</taxon>
        <taxon>Fungi</taxon>
        <taxon>Dikarya</taxon>
        <taxon>Ascomycota</taxon>
        <taxon>Pezizomycotina</taxon>
        <taxon>Eurotiomycetes</taxon>
        <taxon>Eurotiomycetidae</taxon>
        <taxon>Eurotiales</taxon>
        <taxon>Aspergillaceae</taxon>
        <taxon>Aspergillus</taxon>
        <taxon>Aspergillus subgen. Fumigati</taxon>
    </lineage>
</organism>
<dbReference type="InterPro" id="IPR001242">
    <property type="entry name" value="Condensation_dom"/>
</dbReference>
<name>A0A9P3F0B5_9EURO</name>
<dbReference type="GO" id="GO:0005737">
    <property type="term" value="C:cytoplasm"/>
    <property type="evidence" value="ECO:0007669"/>
    <property type="project" value="TreeGrafter"/>
</dbReference>
<dbReference type="PANTHER" id="PTHR45527:SF12">
    <property type="entry name" value="NONRIBOSOMAL PEPTIDE SYNTHETASE IVOA"/>
    <property type="match status" value="1"/>
</dbReference>
<dbReference type="OrthoDB" id="416786at2759"/>
<dbReference type="PANTHER" id="PTHR45527">
    <property type="entry name" value="NONRIBOSOMAL PEPTIDE SYNTHETASE"/>
    <property type="match status" value="1"/>
</dbReference>
<dbReference type="GO" id="GO:0044550">
    <property type="term" value="P:secondary metabolite biosynthetic process"/>
    <property type="evidence" value="ECO:0007669"/>
    <property type="project" value="TreeGrafter"/>
</dbReference>
<protein>
    <recommendedName>
        <fullName evidence="1">Condensation domain-containing protein</fullName>
    </recommendedName>
</protein>
<dbReference type="EMBL" id="BHVY01000008">
    <property type="protein sequence ID" value="GIJ91853.1"/>
    <property type="molecule type" value="Genomic_DNA"/>
</dbReference>
<keyword evidence="3" id="KW-1185">Reference proteome</keyword>
<dbReference type="RefSeq" id="XP_043162599.1">
    <property type="nucleotide sequence ID" value="XM_043306664.1"/>
</dbReference>
<accession>A0A9P3F0B5</accession>
<evidence type="ECO:0000313" key="3">
    <source>
        <dbReference type="Proteomes" id="UP001043456"/>
    </source>
</evidence>
<dbReference type="Proteomes" id="UP001043456">
    <property type="component" value="Unassembled WGS sequence"/>
</dbReference>
<dbReference type="Pfam" id="PF00668">
    <property type="entry name" value="Condensation"/>
    <property type="match status" value="1"/>
</dbReference>
<evidence type="ECO:0000313" key="2">
    <source>
        <dbReference type="EMBL" id="GIJ91853.1"/>
    </source>
</evidence>
<sequence>MQFVQAARENGLAVVVSDCFLHPCLADLARVVDEKRDQQFQSTERVSADNTKCLLLDSGKLARMGLPNATLIEAYPVTDFQKFYVSALHNNTLEKWAYCYMDLPSTLDITVIVESCRRVWAHLDILRVVFIDLEDGPVQALFSHLQPTIIIHEIPGDLSEGSEKIYRFDGISLATIASTFASFCDAQEPAPNPSFSSYMSYLSDSRGQTYPYWSSLLFGSQPTRFSTDTDRTRVDVDAPLESNDTQPSEAIILKKRLPAPPRHAEYTPATIFTTLRACAIARLTNSIDIVFGYLTTGRACLPPHLQSMAGPCLNIVPLRIHMPLQEEPEAGEVISATNTKSFNQALCNAQRQRLRGYETDSDQLSDIITNCTTWARDGDKEFHFDFGVHFLNIEDKLETKIAGEGVRIVPYTPVPAITFPTLILAAKPSGEGEWEVEVRGGAAFYSRRDIERVMEAVQRMIENY</sequence>
<dbReference type="SUPFAM" id="SSF52777">
    <property type="entry name" value="CoA-dependent acyltransferases"/>
    <property type="match status" value="2"/>
</dbReference>
<comment type="caution">
    <text evidence="2">The sequence shown here is derived from an EMBL/GenBank/DDBJ whole genome shotgun (WGS) entry which is preliminary data.</text>
</comment>